<comment type="caution">
    <text evidence="1">The sequence shown here is derived from an EMBL/GenBank/DDBJ whole genome shotgun (WGS) entry which is preliminary data.</text>
</comment>
<dbReference type="EMBL" id="SMMG02000004">
    <property type="protein sequence ID" value="KAA3477347.1"/>
    <property type="molecule type" value="Genomic_DNA"/>
</dbReference>
<keyword evidence="2" id="KW-1185">Reference proteome</keyword>
<protein>
    <submittedName>
        <fullName evidence="1">Uncharacterized protein</fullName>
    </submittedName>
</protein>
<reference evidence="2" key="1">
    <citation type="journal article" date="2019" name="Plant Biotechnol. J.">
        <title>Genome sequencing of the Australian wild diploid species Gossypium australe highlights disease resistance and delayed gland morphogenesis.</title>
        <authorList>
            <person name="Cai Y."/>
            <person name="Cai X."/>
            <person name="Wang Q."/>
            <person name="Wang P."/>
            <person name="Zhang Y."/>
            <person name="Cai C."/>
            <person name="Xu Y."/>
            <person name="Wang K."/>
            <person name="Zhou Z."/>
            <person name="Wang C."/>
            <person name="Geng S."/>
            <person name="Li B."/>
            <person name="Dong Q."/>
            <person name="Hou Y."/>
            <person name="Wang H."/>
            <person name="Ai P."/>
            <person name="Liu Z."/>
            <person name="Yi F."/>
            <person name="Sun M."/>
            <person name="An G."/>
            <person name="Cheng J."/>
            <person name="Zhang Y."/>
            <person name="Shi Q."/>
            <person name="Xie Y."/>
            <person name="Shi X."/>
            <person name="Chang Y."/>
            <person name="Huang F."/>
            <person name="Chen Y."/>
            <person name="Hong S."/>
            <person name="Mi L."/>
            <person name="Sun Q."/>
            <person name="Zhang L."/>
            <person name="Zhou B."/>
            <person name="Peng R."/>
            <person name="Zhang X."/>
            <person name="Liu F."/>
        </authorList>
    </citation>
    <scope>NUCLEOTIDE SEQUENCE [LARGE SCALE GENOMIC DNA]</scope>
    <source>
        <strain evidence="2">cv. PA1801</strain>
    </source>
</reference>
<gene>
    <name evidence="1" type="ORF">EPI10_011241</name>
</gene>
<evidence type="ECO:0000313" key="1">
    <source>
        <dbReference type="EMBL" id="KAA3477347.1"/>
    </source>
</evidence>
<dbReference type="Proteomes" id="UP000325315">
    <property type="component" value="Unassembled WGS sequence"/>
</dbReference>
<dbReference type="AlphaFoldDB" id="A0A5B6W8A1"/>
<proteinExistence type="predicted"/>
<name>A0A5B6W8A1_9ROSI</name>
<accession>A0A5B6W8A1</accession>
<evidence type="ECO:0000313" key="2">
    <source>
        <dbReference type="Proteomes" id="UP000325315"/>
    </source>
</evidence>
<sequence>MLQPLSLIVLPFPYGSADGALGNDVPELRRGNREKFPSMKLQDFVTYTVIKKSPSPTSPALEPSSECRDAMQKEICALEDNDT</sequence>
<organism evidence="1 2">
    <name type="scientific">Gossypium australe</name>
    <dbReference type="NCBI Taxonomy" id="47621"/>
    <lineage>
        <taxon>Eukaryota</taxon>
        <taxon>Viridiplantae</taxon>
        <taxon>Streptophyta</taxon>
        <taxon>Embryophyta</taxon>
        <taxon>Tracheophyta</taxon>
        <taxon>Spermatophyta</taxon>
        <taxon>Magnoliopsida</taxon>
        <taxon>eudicotyledons</taxon>
        <taxon>Gunneridae</taxon>
        <taxon>Pentapetalae</taxon>
        <taxon>rosids</taxon>
        <taxon>malvids</taxon>
        <taxon>Malvales</taxon>
        <taxon>Malvaceae</taxon>
        <taxon>Malvoideae</taxon>
        <taxon>Gossypium</taxon>
    </lineage>
</organism>